<evidence type="ECO:0000313" key="2">
    <source>
        <dbReference type="Proteomes" id="UP000004478"/>
    </source>
</evidence>
<dbReference type="GO" id="GO:0006355">
    <property type="term" value="P:regulation of DNA-templated transcription"/>
    <property type="evidence" value="ECO:0007669"/>
    <property type="project" value="InterPro"/>
</dbReference>
<sequence>MKKRLNITIEEETIKKIKKYAEDNDISVSNLVEEHFEAILKPKSRIKTKIGLVDFVKSLPPSKIEFPKEMDWKKAYKASKIHGD</sequence>
<name>K1L9U2_CECL9</name>
<gene>
    <name evidence="1" type="ORF">B879_02408</name>
</gene>
<dbReference type="EMBL" id="AMGM01000036">
    <property type="protein sequence ID" value="EKB48992.1"/>
    <property type="molecule type" value="Genomic_DNA"/>
</dbReference>
<dbReference type="OrthoDB" id="678344at2"/>
<reference evidence="1 2" key="1">
    <citation type="journal article" date="2012" name="J. Bacteriol.">
        <title>Draft Genome Sequence of Cecembia lonarensis Strain LW9T, Isolated from Lonar Lake, a Haloalkaline Lake in India.</title>
        <authorList>
            <person name="Shivaji S."/>
            <person name="Ara S."/>
            <person name="Singh A."/>
            <person name="Pinnaka A.K."/>
        </authorList>
    </citation>
    <scope>NUCLEOTIDE SEQUENCE [LARGE SCALE GENOMIC DNA]</scope>
    <source>
        <strain evidence="1 2">LW9</strain>
    </source>
</reference>
<dbReference type="Proteomes" id="UP000004478">
    <property type="component" value="Unassembled WGS sequence"/>
</dbReference>
<dbReference type="SUPFAM" id="SSF47598">
    <property type="entry name" value="Ribbon-helix-helix"/>
    <property type="match status" value="1"/>
</dbReference>
<dbReference type="RefSeq" id="WP_009185433.1">
    <property type="nucleotide sequence ID" value="NZ_AMGM01000036.1"/>
</dbReference>
<proteinExistence type="predicted"/>
<dbReference type="Pfam" id="PF19891">
    <property type="entry name" value="DUF6364"/>
    <property type="match status" value="1"/>
</dbReference>
<protein>
    <submittedName>
        <fullName evidence="1">Uncharacterized protein</fullName>
    </submittedName>
</protein>
<dbReference type="InterPro" id="IPR010985">
    <property type="entry name" value="Ribbon_hlx_hlx"/>
</dbReference>
<accession>K1L9U2</accession>
<dbReference type="AlphaFoldDB" id="K1L9U2"/>
<organism evidence="1 2">
    <name type="scientific">Cecembia lonarensis (strain CCUG 58316 / KCTC 22772 / LW9)</name>
    <dbReference type="NCBI Taxonomy" id="1225176"/>
    <lineage>
        <taxon>Bacteria</taxon>
        <taxon>Pseudomonadati</taxon>
        <taxon>Bacteroidota</taxon>
        <taxon>Cytophagia</taxon>
        <taxon>Cytophagales</taxon>
        <taxon>Cyclobacteriaceae</taxon>
        <taxon>Cecembia</taxon>
    </lineage>
</organism>
<comment type="caution">
    <text evidence="1">The sequence shown here is derived from an EMBL/GenBank/DDBJ whole genome shotgun (WGS) entry which is preliminary data.</text>
</comment>
<evidence type="ECO:0000313" key="1">
    <source>
        <dbReference type="EMBL" id="EKB48992.1"/>
    </source>
</evidence>
<dbReference type="InterPro" id="IPR045944">
    <property type="entry name" value="DUF6364"/>
</dbReference>
<keyword evidence="2" id="KW-1185">Reference proteome</keyword>